<dbReference type="AlphaFoldDB" id="A0A1H8RIG8"/>
<reference evidence="6" key="1">
    <citation type="submission" date="2016-10" db="EMBL/GenBank/DDBJ databases">
        <authorList>
            <person name="Varghese N."/>
            <person name="Submissions S."/>
        </authorList>
    </citation>
    <scope>NUCLEOTIDE SEQUENCE [LARGE SCALE GENOMIC DNA]</scope>
    <source>
        <strain evidence="6">DSM 44993</strain>
    </source>
</reference>
<evidence type="ECO:0000313" key="5">
    <source>
        <dbReference type="EMBL" id="SEO66146.1"/>
    </source>
</evidence>
<evidence type="ECO:0000259" key="4">
    <source>
        <dbReference type="PROSITE" id="PS50043"/>
    </source>
</evidence>
<dbReference type="STRING" id="394193.SAMN04489732_101807"/>
<dbReference type="OrthoDB" id="4309410at2"/>
<dbReference type="GO" id="GO:0006355">
    <property type="term" value="P:regulation of DNA-templated transcription"/>
    <property type="evidence" value="ECO:0007669"/>
    <property type="project" value="InterPro"/>
</dbReference>
<gene>
    <name evidence="5" type="ORF">SAMN04489732_101807</name>
</gene>
<keyword evidence="1" id="KW-0805">Transcription regulation</keyword>
<dbReference type="EMBL" id="FOEF01000001">
    <property type="protein sequence ID" value="SEO66146.1"/>
    <property type="molecule type" value="Genomic_DNA"/>
</dbReference>
<dbReference type="PRINTS" id="PR00038">
    <property type="entry name" value="HTHLUXR"/>
</dbReference>
<dbReference type="Proteomes" id="UP000198582">
    <property type="component" value="Unassembled WGS sequence"/>
</dbReference>
<dbReference type="GO" id="GO:0003677">
    <property type="term" value="F:DNA binding"/>
    <property type="evidence" value="ECO:0007669"/>
    <property type="project" value="UniProtKB-KW"/>
</dbReference>
<proteinExistence type="predicted"/>
<dbReference type="PROSITE" id="PS50043">
    <property type="entry name" value="HTH_LUXR_2"/>
    <property type="match status" value="1"/>
</dbReference>
<organism evidence="5 6">
    <name type="scientific">Amycolatopsis saalfeldensis</name>
    <dbReference type="NCBI Taxonomy" id="394193"/>
    <lineage>
        <taxon>Bacteria</taxon>
        <taxon>Bacillati</taxon>
        <taxon>Actinomycetota</taxon>
        <taxon>Actinomycetes</taxon>
        <taxon>Pseudonocardiales</taxon>
        <taxon>Pseudonocardiaceae</taxon>
        <taxon>Amycolatopsis</taxon>
    </lineage>
</organism>
<dbReference type="CDD" id="cd06170">
    <property type="entry name" value="LuxR_C_like"/>
    <property type="match status" value="1"/>
</dbReference>
<dbReference type="Gene3D" id="3.40.50.2300">
    <property type="match status" value="1"/>
</dbReference>
<keyword evidence="6" id="KW-1185">Reference proteome</keyword>
<evidence type="ECO:0000256" key="1">
    <source>
        <dbReference type="ARBA" id="ARBA00023015"/>
    </source>
</evidence>
<dbReference type="PROSITE" id="PS00622">
    <property type="entry name" value="HTH_LUXR_1"/>
    <property type="match status" value="1"/>
</dbReference>
<protein>
    <submittedName>
        <fullName evidence="5">DNA-binding response regulator, NarL/FixJ family, contains REC and HTH domains</fullName>
    </submittedName>
</protein>
<keyword evidence="2 5" id="KW-0238">DNA-binding</keyword>
<dbReference type="InterPro" id="IPR016032">
    <property type="entry name" value="Sig_transdc_resp-reg_C-effctor"/>
</dbReference>
<dbReference type="Pfam" id="PF00196">
    <property type="entry name" value="GerE"/>
    <property type="match status" value="1"/>
</dbReference>
<dbReference type="PANTHER" id="PTHR43214">
    <property type="entry name" value="TWO-COMPONENT RESPONSE REGULATOR"/>
    <property type="match status" value="1"/>
</dbReference>
<dbReference type="InterPro" id="IPR039420">
    <property type="entry name" value="WalR-like"/>
</dbReference>
<dbReference type="InterPro" id="IPR011006">
    <property type="entry name" value="CheY-like_superfamily"/>
</dbReference>
<accession>A0A1H8RIG8</accession>
<dbReference type="InterPro" id="IPR000792">
    <property type="entry name" value="Tscrpt_reg_LuxR_C"/>
</dbReference>
<dbReference type="SUPFAM" id="SSF46894">
    <property type="entry name" value="C-terminal effector domain of the bipartite response regulators"/>
    <property type="match status" value="1"/>
</dbReference>
<dbReference type="SUPFAM" id="SSF52172">
    <property type="entry name" value="CheY-like"/>
    <property type="match status" value="1"/>
</dbReference>
<sequence>MALCEAGNLGDRLKIKVFISCADPLTRAGLSALLTGQDNLEVVGQCGRVCEALAQLPGTDEVVAVVCDPGDDFTAFRRLGTAVKVITFAELGDAYRPVDLITLNARAVLSPATTPDELMLAIRVVAAGDTVLMPVEVHRQVSSLMQDSDTTRRGGVDLQLTSRERDVLELLAYGLSNADIALRLSVSAATVRSHVHHILQKFAVPSRAQAVIAAYGAGLVALATSEERRLPELA</sequence>
<keyword evidence="3" id="KW-0804">Transcription</keyword>
<evidence type="ECO:0000313" key="6">
    <source>
        <dbReference type="Proteomes" id="UP000198582"/>
    </source>
</evidence>
<dbReference type="SMART" id="SM00421">
    <property type="entry name" value="HTH_LUXR"/>
    <property type="match status" value="1"/>
</dbReference>
<name>A0A1H8RIG8_9PSEU</name>
<evidence type="ECO:0000256" key="3">
    <source>
        <dbReference type="ARBA" id="ARBA00023163"/>
    </source>
</evidence>
<feature type="domain" description="HTH luxR-type" evidence="4">
    <location>
        <begin position="153"/>
        <end position="218"/>
    </location>
</feature>
<dbReference type="PANTHER" id="PTHR43214:SF24">
    <property type="entry name" value="TRANSCRIPTIONAL REGULATORY PROTEIN NARL-RELATED"/>
    <property type="match status" value="1"/>
</dbReference>
<evidence type="ECO:0000256" key="2">
    <source>
        <dbReference type="ARBA" id="ARBA00023125"/>
    </source>
</evidence>